<evidence type="ECO:0000313" key="2">
    <source>
        <dbReference type="EMBL" id="QCF25355.1"/>
    </source>
</evidence>
<dbReference type="EMBL" id="CP031093">
    <property type="protein sequence ID" value="QCF25355.1"/>
    <property type="molecule type" value="Genomic_DNA"/>
</dbReference>
<accession>A0A4P7XFA5</accession>
<organism evidence="2 3">
    <name type="scientific">Hydrocarboniclastica marina</name>
    <dbReference type="NCBI Taxonomy" id="2259620"/>
    <lineage>
        <taxon>Bacteria</taxon>
        <taxon>Pseudomonadati</taxon>
        <taxon>Pseudomonadota</taxon>
        <taxon>Gammaproteobacteria</taxon>
        <taxon>Alteromonadales</taxon>
        <taxon>Alteromonadaceae</taxon>
        <taxon>Hydrocarboniclastica</taxon>
    </lineage>
</organism>
<proteinExistence type="predicted"/>
<evidence type="ECO:0000256" key="1">
    <source>
        <dbReference type="SAM" id="Phobius"/>
    </source>
</evidence>
<evidence type="ECO:0000313" key="3">
    <source>
        <dbReference type="Proteomes" id="UP000298049"/>
    </source>
</evidence>
<reference evidence="2 3" key="1">
    <citation type="submission" date="2018-07" db="EMBL/GenBank/DDBJ databases">
        <title>Marsedoiliclastica nanhaica gen. nov. sp. nov., a novel marine hydrocarbonoclastic bacterium isolated from an in-situ enriched hydrocarbon-degrading consortium in deep-sea sediment.</title>
        <authorList>
            <person name="Dong C."/>
            <person name="Ma T."/>
            <person name="Liu R."/>
            <person name="Shao Z."/>
        </authorList>
    </citation>
    <scope>NUCLEOTIDE SEQUENCE [LARGE SCALE GENOMIC DNA]</scope>
    <source>
        <strain evidence="3">soil36-7</strain>
    </source>
</reference>
<feature type="transmembrane region" description="Helical" evidence="1">
    <location>
        <begin position="71"/>
        <end position="90"/>
    </location>
</feature>
<keyword evidence="1" id="KW-0472">Membrane</keyword>
<keyword evidence="1" id="KW-0812">Transmembrane</keyword>
<protein>
    <submittedName>
        <fullName evidence="2">Molecular chaperone DnaJ</fullName>
    </submittedName>
</protein>
<dbReference type="AlphaFoldDB" id="A0A4P7XFA5"/>
<dbReference type="OrthoDB" id="6272089at2"/>
<feature type="transmembrane region" description="Helical" evidence="1">
    <location>
        <begin position="96"/>
        <end position="115"/>
    </location>
</feature>
<dbReference type="Proteomes" id="UP000298049">
    <property type="component" value="Chromosome"/>
</dbReference>
<keyword evidence="3" id="KW-1185">Reference proteome</keyword>
<sequence length="123" mass="13143">MDQHIRANLYPCAHCGETGTCTTGKEGQSCLACIKANELKGKEMYGIACGTCNGLGQAEPRTERMNKRIKPLLAIAIIFSLLGGVFVSAILSSPYFSQILAFSATLLGSIVAYYFSAQQGKIT</sequence>
<name>A0A4P7XFA5_9ALTE</name>
<gene>
    <name evidence="2" type="ORF">soil367_05090</name>
</gene>
<keyword evidence="1" id="KW-1133">Transmembrane helix</keyword>
<dbReference type="KEGG" id="hmi:soil367_05090"/>